<evidence type="ECO:0000259" key="2">
    <source>
        <dbReference type="Pfam" id="PF14330"/>
    </source>
</evidence>
<evidence type="ECO:0000313" key="4">
    <source>
        <dbReference type="Proteomes" id="UP000007115"/>
    </source>
</evidence>
<evidence type="ECO:0000259" key="1">
    <source>
        <dbReference type="Pfam" id="PF07287"/>
    </source>
</evidence>
<gene>
    <name evidence="3" type="ORF">TRIVIDRAFT_70705</name>
</gene>
<feature type="domain" description="DUF4387" evidence="2">
    <location>
        <begin position="515"/>
        <end position="614"/>
    </location>
</feature>
<dbReference type="VEuPathDB" id="FungiDB:TRIVIDRAFT_70705"/>
<reference evidence="3 4" key="1">
    <citation type="journal article" date="2011" name="Genome Biol.">
        <title>Comparative genome sequence analysis underscores mycoparasitism as the ancestral life style of Trichoderma.</title>
        <authorList>
            <person name="Kubicek C.P."/>
            <person name="Herrera-Estrella A."/>
            <person name="Seidl-Seiboth V."/>
            <person name="Martinez D.A."/>
            <person name="Druzhinina I.S."/>
            <person name="Thon M."/>
            <person name="Zeilinger S."/>
            <person name="Casas-Flores S."/>
            <person name="Horwitz B.A."/>
            <person name="Mukherjee P.K."/>
            <person name="Mukherjee M."/>
            <person name="Kredics L."/>
            <person name="Alcaraz L.D."/>
            <person name="Aerts A."/>
            <person name="Antal Z."/>
            <person name="Atanasova L."/>
            <person name="Cervantes-Badillo M.G."/>
            <person name="Challacombe J."/>
            <person name="Chertkov O."/>
            <person name="McCluskey K."/>
            <person name="Coulpier F."/>
            <person name="Deshpande N."/>
            <person name="von Doehren H."/>
            <person name="Ebbole D.J."/>
            <person name="Esquivel-Naranjo E.U."/>
            <person name="Fekete E."/>
            <person name="Flipphi M."/>
            <person name="Glaser F."/>
            <person name="Gomez-Rodriguez E.Y."/>
            <person name="Gruber S."/>
            <person name="Han C."/>
            <person name="Henrissat B."/>
            <person name="Hermosa R."/>
            <person name="Hernandez-Onate M."/>
            <person name="Karaffa L."/>
            <person name="Kosti I."/>
            <person name="Le Crom S."/>
            <person name="Lindquist E."/>
            <person name="Lucas S."/>
            <person name="Luebeck M."/>
            <person name="Luebeck P.S."/>
            <person name="Margeot A."/>
            <person name="Metz B."/>
            <person name="Misra M."/>
            <person name="Nevalainen H."/>
            <person name="Omann M."/>
            <person name="Packer N."/>
            <person name="Perrone G."/>
            <person name="Uresti-Rivera E.E."/>
            <person name="Salamov A."/>
            <person name="Schmoll M."/>
            <person name="Seiboth B."/>
            <person name="Shapiro H."/>
            <person name="Sukno S."/>
            <person name="Tamayo-Ramos J.A."/>
            <person name="Tisch D."/>
            <person name="Wiest A."/>
            <person name="Wilkinson H.H."/>
            <person name="Zhang M."/>
            <person name="Coutinho P.M."/>
            <person name="Kenerley C.M."/>
            <person name="Monte E."/>
            <person name="Baker S.E."/>
            <person name="Grigoriev I.V."/>
        </authorList>
    </citation>
    <scope>NUCLEOTIDE SEQUENCE [LARGE SCALE GENOMIC DNA]</scope>
    <source>
        <strain evidence="4">Gv29-8 / FGSC 10586</strain>
    </source>
</reference>
<dbReference type="Proteomes" id="UP000007115">
    <property type="component" value="Unassembled WGS sequence"/>
</dbReference>
<dbReference type="AlphaFoldDB" id="G9MV53"/>
<dbReference type="HOGENOM" id="CLU_028036_1_0_1"/>
<sequence length="619" mass="66827">MGSLTTLASGLEPLCRIITPVGMLGYGFDESDIKDALEYSLISKTPTAIILDSGSTDSGPMKLALGTMTCPRASYERDLRKLVTIVTKYRLPVIIGSAGGDGSNGHVRELVDIIKEIMASSSNNAAQLKVLAIYSEIDGTTVLERLRMGNISGCGPYFDIIVGGRSYDPAPYVAFSAYHAFNQSYRPVLSLDSHILGGFTHMGKIMECGGLCATPKSPSSQAMIYRDGTFDVGPLLPGAVCTPASVAAHTLYEKSRPDQLHGPGGYIDLSSSTYSLLSDNCSVRVSGTTFHSSKGSGSCYTVKLEGAKVIGYRTIFIGSFVDPILISQLHSLLERVKAYVAQQHAHIAEKWELGFHIYGYDEANKAVHAKNVFVVAEALAETQVTATSVASSARVGCVHGPYQGQKATSGNFGFGLGGKGEIETGLCAEFSIYHLMNLEDGEEDATEILHVNQSKQKKLFSFEALLIGAGERVQRRHPDVDTIDRLEDVHLCPTPANVVPEIVHPITPMPQTVGEAAKVIRSKNAGPYEITFDIIFNSKDTYDRVKNSGLLRPQLIAELYDLSLDNIVYCGFFDQALAFKATIPRMRNGRPAASGGFMEDDVHGSQKYLPLMNLKLGGK</sequence>
<keyword evidence="4" id="KW-1185">Reference proteome</keyword>
<dbReference type="Pfam" id="PF07287">
    <property type="entry name" value="AtuA"/>
    <property type="match status" value="1"/>
</dbReference>
<organism evidence="3 4">
    <name type="scientific">Hypocrea virens (strain Gv29-8 / FGSC 10586)</name>
    <name type="common">Gliocladium virens</name>
    <name type="synonym">Trichoderma virens</name>
    <dbReference type="NCBI Taxonomy" id="413071"/>
    <lineage>
        <taxon>Eukaryota</taxon>
        <taxon>Fungi</taxon>
        <taxon>Dikarya</taxon>
        <taxon>Ascomycota</taxon>
        <taxon>Pezizomycotina</taxon>
        <taxon>Sordariomycetes</taxon>
        <taxon>Hypocreomycetidae</taxon>
        <taxon>Hypocreales</taxon>
        <taxon>Hypocreaceae</taxon>
        <taxon>Trichoderma</taxon>
    </lineage>
</organism>
<dbReference type="STRING" id="413071.G9MV53"/>
<dbReference type="GeneID" id="25797372"/>
<dbReference type="OrthoDB" id="5863171at2759"/>
<dbReference type="InterPro" id="IPR025496">
    <property type="entry name" value="DUF4387"/>
</dbReference>
<dbReference type="Pfam" id="PF14330">
    <property type="entry name" value="DUF4387"/>
    <property type="match status" value="1"/>
</dbReference>
<dbReference type="RefSeq" id="XP_013955901.1">
    <property type="nucleotide sequence ID" value="XM_014100426.1"/>
</dbReference>
<dbReference type="EMBL" id="ABDF02000066">
    <property type="protein sequence ID" value="EHK21708.1"/>
    <property type="molecule type" value="Genomic_DNA"/>
</dbReference>
<dbReference type="OMA" id="HYGYPGR"/>
<name>G9MV53_HYPVG</name>
<evidence type="ECO:0008006" key="5">
    <source>
        <dbReference type="Google" id="ProtNLM"/>
    </source>
</evidence>
<evidence type="ECO:0000313" key="3">
    <source>
        <dbReference type="EMBL" id="EHK21708.1"/>
    </source>
</evidence>
<dbReference type="InParanoid" id="G9MV53"/>
<proteinExistence type="predicted"/>
<comment type="caution">
    <text evidence="3">The sequence shown here is derived from an EMBL/GenBank/DDBJ whole genome shotgun (WGS) entry which is preliminary data.</text>
</comment>
<accession>G9MV53</accession>
<dbReference type="InterPro" id="IPR010839">
    <property type="entry name" value="AtuA_N"/>
</dbReference>
<feature type="domain" description="Acyclic terpene utilisation N-terminal" evidence="1">
    <location>
        <begin position="159"/>
        <end position="392"/>
    </location>
</feature>
<dbReference type="eggNOG" id="ENOG502QUIE">
    <property type="taxonomic scope" value="Eukaryota"/>
</dbReference>
<protein>
    <recommendedName>
        <fullName evidence="5">Caib baif family enzyme</fullName>
    </recommendedName>
</protein>